<dbReference type="SMART" id="SM00028">
    <property type="entry name" value="TPR"/>
    <property type="match status" value="3"/>
</dbReference>
<dbReference type="InterPro" id="IPR027417">
    <property type="entry name" value="P-loop_NTPase"/>
</dbReference>
<evidence type="ECO:0000256" key="1">
    <source>
        <dbReference type="SAM" id="Coils"/>
    </source>
</evidence>
<dbReference type="InterPro" id="IPR011990">
    <property type="entry name" value="TPR-like_helical_dom_sf"/>
</dbReference>
<dbReference type="OrthoDB" id="32799at2"/>
<evidence type="ECO:0000259" key="2">
    <source>
        <dbReference type="Pfam" id="PF13191"/>
    </source>
</evidence>
<dbReference type="Proteomes" id="UP000265715">
    <property type="component" value="Unassembled WGS sequence"/>
</dbReference>
<evidence type="ECO:0000313" key="3">
    <source>
        <dbReference type="EMBL" id="RIH90416.1"/>
    </source>
</evidence>
<name>A0A399F431_9DEIN</name>
<keyword evidence="1" id="KW-0175">Coiled coil</keyword>
<dbReference type="InterPro" id="IPR041664">
    <property type="entry name" value="AAA_16"/>
</dbReference>
<protein>
    <submittedName>
        <fullName evidence="3">Tetratricopeptide repeat protein</fullName>
    </submittedName>
</protein>
<keyword evidence="4" id="KW-1185">Reference proteome</keyword>
<feature type="coiled-coil region" evidence="1">
    <location>
        <begin position="580"/>
        <end position="650"/>
    </location>
</feature>
<dbReference type="SUPFAM" id="SSF52540">
    <property type="entry name" value="P-loop containing nucleoside triphosphate hydrolases"/>
    <property type="match status" value="1"/>
</dbReference>
<dbReference type="RefSeq" id="WP_119313715.1">
    <property type="nucleotide sequence ID" value="NZ_QXDL01000010.1"/>
</dbReference>
<dbReference type="Gene3D" id="1.25.40.10">
    <property type="entry name" value="Tetratricopeptide repeat domain"/>
    <property type="match status" value="1"/>
</dbReference>
<accession>A0A399F431</accession>
<dbReference type="Pfam" id="PF13191">
    <property type="entry name" value="AAA_16"/>
    <property type="match status" value="1"/>
</dbReference>
<dbReference type="PANTHER" id="PTHR10098">
    <property type="entry name" value="RAPSYN-RELATED"/>
    <property type="match status" value="1"/>
</dbReference>
<organism evidence="3 4">
    <name type="scientific">Calidithermus terrae</name>
    <dbReference type="NCBI Taxonomy" id="1408545"/>
    <lineage>
        <taxon>Bacteria</taxon>
        <taxon>Thermotogati</taxon>
        <taxon>Deinococcota</taxon>
        <taxon>Deinococci</taxon>
        <taxon>Thermales</taxon>
        <taxon>Thermaceae</taxon>
        <taxon>Calidithermus</taxon>
    </lineage>
</organism>
<dbReference type="EMBL" id="QXDL01000010">
    <property type="protein sequence ID" value="RIH90416.1"/>
    <property type="molecule type" value="Genomic_DNA"/>
</dbReference>
<evidence type="ECO:0000313" key="4">
    <source>
        <dbReference type="Proteomes" id="UP000265715"/>
    </source>
</evidence>
<dbReference type="InterPro" id="IPR019734">
    <property type="entry name" value="TPR_rpt"/>
</dbReference>
<reference evidence="3 4" key="1">
    <citation type="submission" date="2018-08" db="EMBL/GenBank/DDBJ databases">
        <title>Meiothermus terrae DSM 26712 genome sequencing project.</title>
        <authorList>
            <person name="Da Costa M.S."/>
            <person name="Albuquerque L."/>
            <person name="Raposo P."/>
            <person name="Froufe H.J.C."/>
            <person name="Barroso C.S."/>
            <person name="Egas C."/>
        </authorList>
    </citation>
    <scope>NUCLEOTIDE SEQUENCE [LARGE SCALE GENOMIC DNA]</scope>
    <source>
        <strain evidence="3 4">DSM 26712</strain>
    </source>
</reference>
<gene>
    <name evidence="3" type="ORF">Mterra_00484</name>
</gene>
<dbReference type="Gene3D" id="1.10.10.10">
    <property type="entry name" value="Winged helix-like DNA-binding domain superfamily/Winged helix DNA-binding domain"/>
    <property type="match status" value="1"/>
</dbReference>
<dbReference type="InterPro" id="IPR036388">
    <property type="entry name" value="WH-like_DNA-bd_sf"/>
</dbReference>
<dbReference type="Pfam" id="PF13424">
    <property type="entry name" value="TPR_12"/>
    <property type="match status" value="1"/>
</dbReference>
<feature type="domain" description="Orc1-like AAA ATPase" evidence="2">
    <location>
        <begin position="22"/>
        <end position="151"/>
    </location>
</feature>
<comment type="caution">
    <text evidence="3">The sequence shown here is derived from an EMBL/GenBank/DDBJ whole genome shotgun (WGS) entry which is preliminary data.</text>
</comment>
<dbReference type="AlphaFoldDB" id="A0A399F431"/>
<proteinExistence type="predicted"/>
<dbReference type="SUPFAM" id="SSF48452">
    <property type="entry name" value="TPR-like"/>
    <property type="match status" value="2"/>
</dbReference>
<sequence>MAARLIQNPVAPAGFSGWLGRLRPVAAKRVGLALGLWGEAGIGKTWTARRLLSETACKGFSFHATAPLTELAGLISALPRPSRLPLWAQRVLERLARGEFAEVSQVADALGALLAVLAPVIVHLEDLHEAGAERLELVGALARQAGRTRGVALLVTSRVQPPQPFEAVRLEPLDPETSRALLENEVGASLPEEATRWIHSRAKGNPLFTLEYLRYLARQGFLWNDHTRWHWRTPAPDLIPLTVEALLERQILEVSGSAAVRKAFEARAILPPEASEELWAGVAGLEAAEFEEARARLLEWGILRGSDFAHPLFREVRLKTLRPERKQALARRALEALANDPEAAAGFVEEAGLGPEQAREHLLRAAQSARGRGNEVQAARFVARAAEYAEGEERGRLALEAARILRNIDLPEATRLAELAVQARPGDSEAVYLLAEMVARTGRADDVDRVLQRLPDGERSGVAWARRLFGLRFELSDYKGALELWHDHPEIQTDDPDFAHRLASVLVKLGRGEEAQAVISPALDRSDLSDSQRVGLLHLCAIVRRFQGDYAGSAALYDEVIARERASRQPRRLATYLYNRSIALRRLGRYQEAMADLEEAMRAYSELGEGLPYAQAQVALGKVLALLGEYERAEEMLLESLAVLERTEAKDFLIFCEGNLSLLYREWGTPHGGILALKYAHAALRHARSLNNPMATGNGLYYAALAEAAYGNPSYALELAQEGLGLAERTGQLGAVCDAQLARATALEALGRRDEAISVFGEAERLANRYELTFEANMLGLELDRLNGNLESARTRLEWFRKHGLMNGVNLAVRYFPRLGAGQTDPVKPVPQTLPRLEVLGSMRLNQSAVRGHKRRELLALLAEARIAGRSEVSTLELLEALYPGLPEAEAANLLKQAVFQARVHLGQGVIATAPGGYVLGSLETDAELFLKTGDTRLWRGGFLEDASGDRDEAVRGALYQVLAGRVRSLLEPDPREAVRLGRILLSAEPYDPEILALTLRALRQEGNRPGLSRLYREARERMKEVGEALPEDWQGFLENHPA</sequence>